<dbReference type="GO" id="GO:0000287">
    <property type="term" value="F:magnesium ion binding"/>
    <property type="evidence" value="ECO:0007669"/>
    <property type="project" value="UniProtKB-UniRule"/>
</dbReference>
<evidence type="ECO:0000256" key="2">
    <source>
        <dbReference type="ARBA" id="ARBA00022679"/>
    </source>
</evidence>
<dbReference type="AlphaFoldDB" id="A0A2H5X9Q8"/>
<comment type="caution">
    <text evidence="10">The sequence shown here is derived from an EMBL/GenBank/DDBJ whole genome shotgun (WGS) entry which is preliminary data.</text>
</comment>
<evidence type="ECO:0000259" key="9">
    <source>
        <dbReference type="Pfam" id="PF01648"/>
    </source>
</evidence>
<dbReference type="Gene3D" id="3.90.470.20">
    <property type="entry name" value="4'-phosphopantetheinyl transferase domain"/>
    <property type="match status" value="1"/>
</dbReference>
<gene>
    <name evidence="8 10" type="primary">acpS</name>
    <name evidence="10" type="ORF">HRbin17_00399</name>
</gene>
<dbReference type="InterPro" id="IPR002582">
    <property type="entry name" value="ACPS"/>
</dbReference>
<dbReference type="EC" id="2.7.8.7" evidence="8"/>
<comment type="function">
    <text evidence="8">Transfers the 4'-phosphopantetheine moiety from coenzyme A to a Ser of acyl-carrier-protein.</text>
</comment>
<dbReference type="GO" id="GO:0005737">
    <property type="term" value="C:cytoplasm"/>
    <property type="evidence" value="ECO:0007669"/>
    <property type="project" value="UniProtKB-SubCell"/>
</dbReference>
<dbReference type="EMBL" id="BEHT01000004">
    <property type="protein sequence ID" value="GBC97904.1"/>
    <property type="molecule type" value="Genomic_DNA"/>
</dbReference>
<comment type="similarity">
    <text evidence="8">Belongs to the P-Pant transferase superfamily. AcpS family.</text>
</comment>
<evidence type="ECO:0000256" key="8">
    <source>
        <dbReference type="HAMAP-Rule" id="MF_00101"/>
    </source>
</evidence>
<feature type="binding site" evidence="8">
    <location>
        <position position="9"/>
    </location>
    <ligand>
        <name>Mg(2+)</name>
        <dbReference type="ChEBI" id="CHEBI:18420"/>
    </ligand>
</feature>
<dbReference type="InterPro" id="IPR037143">
    <property type="entry name" value="4-PPantetheinyl_Trfase_dom_sf"/>
</dbReference>
<evidence type="ECO:0000256" key="1">
    <source>
        <dbReference type="ARBA" id="ARBA00022516"/>
    </source>
</evidence>
<dbReference type="InterPro" id="IPR008278">
    <property type="entry name" value="4-PPantetheinyl_Trfase_dom"/>
</dbReference>
<dbReference type="Proteomes" id="UP000236173">
    <property type="component" value="Unassembled WGS sequence"/>
</dbReference>
<evidence type="ECO:0000256" key="5">
    <source>
        <dbReference type="ARBA" id="ARBA00022842"/>
    </source>
</evidence>
<evidence type="ECO:0000256" key="3">
    <source>
        <dbReference type="ARBA" id="ARBA00022723"/>
    </source>
</evidence>
<dbReference type="InterPro" id="IPR004568">
    <property type="entry name" value="Ppantetheine-prot_Trfase_dom"/>
</dbReference>
<sequence>MAIVGVGTDIVDVQRVRAMAERYGERFLRRVFCDEEMAYCQQFADPFPHLAARWAAKEAVAKALATGFAAGVTWRSICVVHLLWGEPTALLRDGALRWAQRLGVRYVWLSLSHTRDDAVAFCVLES</sequence>
<dbReference type="GO" id="GO:0008897">
    <property type="term" value="F:holo-[acyl-carrier-protein] synthase activity"/>
    <property type="evidence" value="ECO:0007669"/>
    <property type="project" value="UniProtKB-UniRule"/>
</dbReference>
<keyword evidence="5 8" id="KW-0460">Magnesium</keyword>
<reference evidence="11" key="1">
    <citation type="submission" date="2017-09" db="EMBL/GenBank/DDBJ databases">
        <title>Metaegenomics of thermophilic ammonia-oxidizing enrichment culture.</title>
        <authorList>
            <person name="Kato S."/>
            <person name="Suzuki K."/>
        </authorList>
    </citation>
    <scope>NUCLEOTIDE SEQUENCE [LARGE SCALE GENOMIC DNA]</scope>
</reference>
<feature type="binding site" evidence="8">
    <location>
        <position position="58"/>
    </location>
    <ligand>
        <name>Mg(2+)</name>
        <dbReference type="ChEBI" id="CHEBI:18420"/>
    </ligand>
</feature>
<feature type="domain" description="4'-phosphopantetheinyl transferase" evidence="9">
    <location>
        <begin position="5"/>
        <end position="106"/>
    </location>
</feature>
<evidence type="ECO:0000256" key="7">
    <source>
        <dbReference type="ARBA" id="ARBA00023160"/>
    </source>
</evidence>
<evidence type="ECO:0000313" key="10">
    <source>
        <dbReference type="EMBL" id="GBC97904.1"/>
    </source>
</evidence>
<keyword evidence="1 8" id="KW-0444">Lipid biosynthesis</keyword>
<keyword evidence="3 8" id="KW-0479">Metal-binding</keyword>
<accession>A0A2H5X9Q8</accession>
<keyword evidence="6 8" id="KW-0443">Lipid metabolism</keyword>
<keyword evidence="7 8" id="KW-0275">Fatty acid biosynthesis</keyword>
<keyword evidence="2 8" id="KW-0808">Transferase</keyword>
<proteinExistence type="inferred from homology"/>
<protein>
    <recommendedName>
        <fullName evidence="8">Holo-[acyl-carrier-protein] synthase</fullName>
        <shortName evidence="8">Holo-ACP synthase</shortName>
        <ecNumber evidence="8">2.7.8.7</ecNumber>
    </recommendedName>
    <alternativeName>
        <fullName evidence="8">4'-phosphopantetheinyl transferase AcpS</fullName>
    </alternativeName>
</protein>
<organism evidence="10 11">
    <name type="scientific">Candidatus Fervidibacter japonicus</name>
    <dbReference type="NCBI Taxonomy" id="2035412"/>
    <lineage>
        <taxon>Bacteria</taxon>
        <taxon>Candidatus Fervidibacterota</taxon>
        <taxon>Candidatus Fervidibacter</taxon>
    </lineage>
</organism>
<dbReference type="HAMAP" id="MF_00101">
    <property type="entry name" value="AcpS"/>
    <property type="match status" value="1"/>
</dbReference>
<comment type="cofactor">
    <cofactor evidence="8">
        <name>Mg(2+)</name>
        <dbReference type="ChEBI" id="CHEBI:18420"/>
    </cofactor>
</comment>
<keyword evidence="8" id="KW-0963">Cytoplasm</keyword>
<name>A0A2H5X9Q8_9BACT</name>
<comment type="catalytic activity">
    <reaction evidence="8">
        <text>apo-[ACP] + CoA = holo-[ACP] + adenosine 3',5'-bisphosphate + H(+)</text>
        <dbReference type="Rhea" id="RHEA:12068"/>
        <dbReference type="Rhea" id="RHEA-COMP:9685"/>
        <dbReference type="Rhea" id="RHEA-COMP:9690"/>
        <dbReference type="ChEBI" id="CHEBI:15378"/>
        <dbReference type="ChEBI" id="CHEBI:29999"/>
        <dbReference type="ChEBI" id="CHEBI:57287"/>
        <dbReference type="ChEBI" id="CHEBI:58343"/>
        <dbReference type="ChEBI" id="CHEBI:64479"/>
        <dbReference type="EC" id="2.7.8.7"/>
    </reaction>
</comment>
<dbReference type="GO" id="GO:0006633">
    <property type="term" value="P:fatty acid biosynthetic process"/>
    <property type="evidence" value="ECO:0007669"/>
    <property type="project" value="UniProtKB-UniRule"/>
</dbReference>
<keyword evidence="4 8" id="KW-0276">Fatty acid metabolism</keyword>
<dbReference type="SUPFAM" id="SSF56214">
    <property type="entry name" value="4'-phosphopantetheinyl transferase"/>
    <property type="match status" value="1"/>
</dbReference>
<evidence type="ECO:0000256" key="6">
    <source>
        <dbReference type="ARBA" id="ARBA00023098"/>
    </source>
</evidence>
<comment type="subcellular location">
    <subcellularLocation>
        <location evidence="8">Cytoplasm</location>
    </subcellularLocation>
</comment>
<dbReference type="NCBIfam" id="TIGR00556">
    <property type="entry name" value="pantethn_trn"/>
    <property type="match status" value="1"/>
</dbReference>
<dbReference type="NCBIfam" id="TIGR00516">
    <property type="entry name" value="acpS"/>
    <property type="match status" value="1"/>
</dbReference>
<evidence type="ECO:0000313" key="11">
    <source>
        <dbReference type="Proteomes" id="UP000236173"/>
    </source>
</evidence>
<evidence type="ECO:0000256" key="4">
    <source>
        <dbReference type="ARBA" id="ARBA00022832"/>
    </source>
</evidence>
<dbReference type="Pfam" id="PF01648">
    <property type="entry name" value="ACPS"/>
    <property type="match status" value="1"/>
</dbReference>